<evidence type="ECO:0000313" key="1">
    <source>
        <dbReference type="EMBL" id="RCN47426.1"/>
    </source>
</evidence>
<evidence type="ECO:0000313" key="2">
    <source>
        <dbReference type="Proteomes" id="UP000252519"/>
    </source>
</evidence>
<sequence>MGPKNVEQPDGSRVIDCNIRRFTNRVAINDCRGKMRKC</sequence>
<organism evidence="1 2">
    <name type="scientific">Ancylostoma caninum</name>
    <name type="common">Dog hookworm</name>
    <dbReference type="NCBI Taxonomy" id="29170"/>
    <lineage>
        <taxon>Eukaryota</taxon>
        <taxon>Metazoa</taxon>
        <taxon>Ecdysozoa</taxon>
        <taxon>Nematoda</taxon>
        <taxon>Chromadorea</taxon>
        <taxon>Rhabditida</taxon>
        <taxon>Rhabditina</taxon>
        <taxon>Rhabditomorpha</taxon>
        <taxon>Strongyloidea</taxon>
        <taxon>Ancylostomatidae</taxon>
        <taxon>Ancylostomatinae</taxon>
        <taxon>Ancylostoma</taxon>
    </lineage>
</organism>
<comment type="caution">
    <text evidence="1">The sequence shown here is derived from an EMBL/GenBank/DDBJ whole genome shotgun (WGS) entry which is preliminary data.</text>
</comment>
<name>A0A368GSR4_ANCCA</name>
<dbReference type="Proteomes" id="UP000252519">
    <property type="component" value="Unassembled WGS sequence"/>
</dbReference>
<reference evidence="1 2" key="1">
    <citation type="submission" date="2014-10" db="EMBL/GenBank/DDBJ databases">
        <title>Draft genome of the hookworm Ancylostoma caninum.</title>
        <authorList>
            <person name="Mitreva M."/>
        </authorList>
    </citation>
    <scope>NUCLEOTIDE SEQUENCE [LARGE SCALE GENOMIC DNA]</scope>
    <source>
        <strain evidence="1 2">Baltimore</strain>
    </source>
</reference>
<protein>
    <submittedName>
        <fullName evidence="1">Uncharacterized protein</fullName>
    </submittedName>
</protein>
<proteinExistence type="predicted"/>
<accession>A0A368GSR4</accession>
<dbReference type="AlphaFoldDB" id="A0A368GSR4"/>
<gene>
    <name evidence="1" type="ORF">ANCCAN_06562</name>
</gene>
<keyword evidence="2" id="KW-1185">Reference proteome</keyword>
<dbReference type="EMBL" id="JOJR01000063">
    <property type="protein sequence ID" value="RCN47426.1"/>
    <property type="molecule type" value="Genomic_DNA"/>
</dbReference>